<name>A0A6L2LLE1_TANCI</name>
<comment type="caution">
    <text evidence="2">The sequence shown here is derived from an EMBL/GenBank/DDBJ whole genome shotgun (WGS) entry which is preliminary data.</text>
</comment>
<accession>A0A6L2LLE1</accession>
<feature type="compositionally biased region" description="Polar residues" evidence="1">
    <location>
        <begin position="7"/>
        <end position="22"/>
    </location>
</feature>
<protein>
    <submittedName>
        <fullName evidence="2">Uncharacterized protein</fullName>
    </submittedName>
</protein>
<reference evidence="2" key="1">
    <citation type="journal article" date="2019" name="Sci. Rep.">
        <title>Draft genome of Tanacetum cinerariifolium, the natural source of mosquito coil.</title>
        <authorList>
            <person name="Yamashiro T."/>
            <person name="Shiraishi A."/>
            <person name="Satake H."/>
            <person name="Nakayama K."/>
        </authorList>
    </citation>
    <scope>NUCLEOTIDE SEQUENCE</scope>
</reference>
<sequence length="358" mass="40700">MVEYSQKCHNGTSLKARSTKTSNGLASIQAQINNLGREIRKSTKKYMLLRSNANYAKDNTTQRIVHSRKKGKLLKKLTTHTLEHPINLEDNIKQQGQDSTKATTEILRTQTEDKFGGIVDKFMAESAKRHKENSNIIKEIQASTDASIRNQGASIKTMEIQIEHSKEEETTSIMMEKMEQRMSKTRGNYGSRVFRPKINNKTHFELKGKFLKELCEILAAVQNMKTQMNTSKKSLRSLTYFISPRSNANYAKDNTTQRIVHSRKKGKLLKKLTTHTLEHPINLEDNIKQQGQDSTKATTEILRTQTEDKFGGIVDKFMAESAKRHKENSNIIKEIQASTDASIRNQGASIKTMEIQIG</sequence>
<dbReference type="AlphaFoldDB" id="A0A6L2LLE1"/>
<gene>
    <name evidence="2" type="ORF">Tci_033928</name>
</gene>
<organism evidence="2">
    <name type="scientific">Tanacetum cinerariifolium</name>
    <name type="common">Dalmatian daisy</name>
    <name type="synonym">Chrysanthemum cinerariifolium</name>
    <dbReference type="NCBI Taxonomy" id="118510"/>
    <lineage>
        <taxon>Eukaryota</taxon>
        <taxon>Viridiplantae</taxon>
        <taxon>Streptophyta</taxon>
        <taxon>Embryophyta</taxon>
        <taxon>Tracheophyta</taxon>
        <taxon>Spermatophyta</taxon>
        <taxon>Magnoliopsida</taxon>
        <taxon>eudicotyledons</taxon>
        <taxon>Gunneridae</taxon>
        <taxon>Pentapetalae</taxon>
        <taxon>asterids</taxon>
        <taxon>campanulids</taxon>
        <taxon>Asterales</taxon>
        <taxon>Asteraceae</taxon>
        <taxon>Asteroideae</taxon>
        <taxon>Anthemideae</taxon>
        <taxon>Anthemidinae</taxon>
        <taxon>Tanacetum</taxon>
    </lineage>
</organism>
<proteinExistence type="predicted"/>
<dbReference type="EMBL" id="BKCJ010004591">
    <property type="protein sequence ID" value="GEU61950.1"/>
    <property type="molecule type" value="Genomic_DNA"/>
</dbReference>
<evidence type="ECO:0000256" key="1">
    <source>
        <dbReference type="SAM" id="MobiDB-lite"/>
    </source>
</evidence>
<evidence type="ECO:0000313" key="2">
    <source>
        <dbReference type="EMBL" id="GEU61950.1"/>
    </source>
</evidence>
<feature type="region of interest" description="Disordered" evidence="1">
    <location>
        <begin position="1"/>
        <end position="22"/>
    </location>
</feature>